<comment type="caution">
    <text evidence="2">The sequence shown here is derived from an EMBL/GenBank/DDBJ whole genome shotgun (WGS) entry which is preliminary data.</text>
</comment>
<keyword evidence="1" id="KW-0472">Membrane</keyword>
<evidence type="ECO:0000256" key="1">
    <source>
        <dbReference type="SAM" id="Phobius"/>
    </source>
</evidence>
<gene>
    <name evidence="2" type="ORF">BSTOLATCC_MIC37693</name>
</gene>
<keyword evidence="1" id="KW-0812">Transmembrane</keyword>
<feature type="transmembrane region" description="Helical" evidence="1">
    <location>
        <begin position="209"/>
        <end position="225"/>
    </location>
</feature>
<dbReference type="InterPro" id="IPR044926">
    <property type="entry name" value="RGS_subdomain_2"/>
</dbReference>
<keyword evidence="1" id="KW-1133">Transmembrane helix</keyword>
<protein>
    <recommendedName>
        <fullName evidence="4">RGS domain-containing protein</fullName>
    </recommendedName>
</protein>
<dbReference type="EMBL" id="CAJZBQ010000037">
    <property type="protein sequence ID" value="CAG9324947.1"/>
    <property type="molecule type" value="Genomic_DNA"/>
</dbReference>
<feature type="transmembrane region" description="Helical" evidence="1">
    <location>
        <begin position="84"/>
        <end position="104"/>
    </location>
</feature>
<organism evidence="2 3">
    <name type="scientific">Blepharisma stoltei</name>
    <dbReference type="NCBI Taxonomy" id="1481888"/>
    <lineage>
        <taxon>Eukaryota</taxon>
        <taxon>Sar</taxon>
        <taxon>Alveolata</taxon>
        <taxon>Ciliophora</taxon>
        <taxon>Postciliodesmatophora</taxon>
        <taxon>Heterotrichea</taxon>
        <taxon>Heterotrichida</taxon>
        <taxon>Blepharismidae</taxon>
        <taxon>Blepharisma</taxon>
    </lineage>
</organism>
<dbReference type="Gene3D" id="1.10.167.10">
    <property type="entry name" value="Regulator of G-protein Signalling 4, domain 2"/>
    <property type="match status" value="1"/>
</dbReference>
<reference evidence="2" key="1">
    <citation type="submission" date="2021-09" db="EMBL/GenBank/DDBJ databases">
        <authorList>
            <consortium name="AG Swart"/>
            <person name="Singh M."/>
            <person name="Singh A."/>
            <person name="Seah K."/>
            <person name="Emmerich C."/>
        </authorList>
    </citation>
    <scope>NUCLEOTIDE SEQUENCE</scope>
    <source>
        <strain evidence="2">ATCC30299</strain>
    </source>
</reference>
<dbReference type="AlphaFoldDB" id="A0AAU9JIP5"/>
<feature type="transmembrane region" description="Helical" evidence="1">
    <location>
        <begin position="135"/>
        <end position="158"/>
    </location>
</feature>
<keyword evidence="3" id="KW-1185">Reference proteome</keyword>
<feature type="transmembrane region" description="Helical" evidence="1">
    <location>
        <begin position="231"/>
        <end position="254"/>
    </location>
</feature>
<evidence type="ECO:0008006" key="4">
    <source>
        <dbReference type="Google" id="ProtNLM"/>
    </source>
</evidence>
<proteinExistence type="predicted"/>
<dbReference type="SUPFAM" id="SSF48097">
    <property type="entry name" value="Regulator of G-protein signaling, RGS"/>
    <property type="match status" value="1"/>
</dbReference>
<feature type="transmembrane region" description="Helical" evidence="1">
    <location>
        <begin position="178"/>
        <end position="197"/>
    </location>
</feature>
<evidence type="ECO:0000313" key="2">
    <source>
        <dbReference type="EMBL" id="CAG9324947.1"/>
    </source>
</evidence>
<sequence length="392" mass="46585">MHDYCKENQENCMAFWFLSALFMVTFYIWSIRFIRSHSSHSVYSRCREILITLIISNFIEATTVQSLGYLELLGLFVYEYAAEFFAISIFAHHCHFISNILRVYRLTVLIKRELGKYNYLSYSVRQKRLSWKWNLRVILIYTTLCSVIPFFLLIWAVFSSNSQGKSGVYPRSLFMQFWSVWNIIELLIFLIFLIKLSKIRGRLKWKFEMLFYFCIWPIGMTSNFIPNDDYYWFNLLVIPGRNLLILATTLIVLLNETIQTEICLPMILEPEMILESKKVFYSFCSFIEKKKCLNFFYINCLLEIEKFIEICPTSYSLAEGIIRKYITNNEIDVPAALFDALTKGTLHRARSGTLYPDEFNDLRRYIFDSAIRPAFEAFKNSKRYRRFSDLDS</sequence>
<evidence type="ECO:0000313" key="3">
    <source>
        <dbReference type="Proteomes" id="UP001162131"/>
    </source>
</evidence>
<dbReference type="Proteomes" id="UP001162131">
    <property type="component" value="Unassembled WGS sequence"/>
</dbReference>
<feature type="transmembrane region" description="Helical" evidence="1">
    <location>
        <begin position="13"/>
        <end position="29"/>
    </location>
</feature>
<name>A0AAU9JIP5_9CILI</name>
<dbReference type="InterPro" id="IPR036305">
    <property type="entry name" value="RGS_sf"/>
</dbReference>
<accession>A0AAU9JIP5</accession>